<keyword evidence="5" id="KW-1185">Reference proteome</keyword>
<feature type="region of interest" description="Disordered" evidence="1">
    <location>
        <begin position="1"/>
        <end position="20"/>
    </location>
</feature>
<keyword evidence="2" id="KW-0812">Transmembrane</keyword>
<evidence type="ECO:0000313" key="6">
    <source>
        <dbReference type="Proteomes" id="UP000291422"/>
    </source>
</evidence>
<proteinExistence type="predicted"/>
<dbReference type="AlphaFoldDB" id="A0A177DEY6"/>
<dbReference type="EMBL" id="KV441485">
    <property type="protein sequence ID" value="OAG18036.1"/>
    <property type="molecule type" value="Genomic_DNA"/>
</dbReference>
<evidence type="ECO:0000313" key="4">
    <source>
        <dbReference type="EMBL" id="RYN72128.1"/>
    </source>
</evidence>
<name>A0A177DEY6_ALTAL</name>
<evidence type="ECO:0000256" key="1">
    <source>
        <dbReference type="SAM" id="MobiDB-lite"/>
    </source>
</evidence>
<dbReference type="RefSeq" id="XP_018383457.1">
    <property type="nucleotide sequence ID" value="XM_018530862.1"/>
</dbReference>
<gene>
    <name evidence="4" type="ORF">AA0117_g8969</name>
    <name evidence="3" type="ORF">CC77DRAFT_249822</name>
</gene>
<protein>
    <submittedName>
        <fullName evidence="3">Uncharacterized protein</fullName>
    </submittedName>
</protein>
<organism evidence="3 5">
    <name type="scientific">Alternaria alternata</name>
    <name type="common">Alternaria rot fungus</name>
    <name type="synonym">Torula alternata</name>
    <dbReference type="NCBI Taxonomy" id="5599"/>
    <lineage>
        <taxon>Eukaryota</taxon>
        <taxon>Fungi</taxon>
        <taxon>Dikarya</taxon>
        <taxon>Ascomycota</taxon>
        <taxon>Pezizomycotina</taxon>
        <taxon>Dothideomycetes</taxon>
        <taxon>Pleosporomycetidae</taxon>
        <taxon>Pleosporales</taxon>
        <taxon>Pleosporineae</taxon>
        <taxon>Pleosporaceae</taxon>
        <taxon>Alternaria</taxon>
        <taxon>Alternaria sect. Alternaria</taxon>
        <taxon>Alternaria alternata complex</taxon>
    </lineage>
</organism>
<reference evidence="4" key="3">
    <citation type="journal article" date="2019" name="J. ISSAAS">
        <title>Genomics, evolutionary history and diagnostics of the Alternaria alternata species group including apple and Asian pear pathotypes.</title>
        <authorList>
            <person name="Armitage A.D."/>
            <person name="Cockerton H.M."/>
            <person name="Sreenivasaprasad S."/>
            <person name="Woodhall J."/>
            <person name="Lane C."/>
            <person name="Harrison R.J."/>
            <person name="Clarkson J.P."/>
        </authorList>
    </citation>
    <scope>NUCLEOTIDE SEQUENCE</scope>
    <source>
        <strain evidence="4">FERA 1177</strain>
    </source>
</reference>
<dbReference type="EMBL" id="PDXD01000028">
    <property type="protein sequence ID" value="RYN72128.1"/>
    <property type="molecule type" value="Genomic_DNA"/>
</dbReference>
<accession>A0A177DEY6</accession>
<evidence type="ECO:0000256" key="2">
    <source>
        <dbReference type="SAM" id="Phobius"/>
    </source>
</evidence>
<dbReference type="GeneID" id="29116456"/>
<feature type="transmembrane region" description="Helical" evidence="2">
    <location>
        <begin position="335"/>
        <end position="360"/>
    </location>
</feature>
<feature type="compositionally biased region" description="Basic residues" evidence="1">
    <location>
        <begin position="507"/>
        <end position="520"/>
    </location>
</feature>
<feature type="transmembrane region" description="Helical" evidence="2">
    <location>
        <begin position="70"/>
        <end position="94"/>
    </location>
</feature>
<feature type="compositionally biased region" description="Polar residues" evidence="1">
    <location>
        <begin position="10"/>
        <end position="20"/>
    </location>
</feature>
<dbReference type="KEGG" id="aalt:CC77DRAFT_249822"/>
<dbReference type="Proteomes" id="UP000077248">
    <property type="component" value="Unassembled WGS sequence"/>
</dbReference>
<feature type="region of interest" description="Disordered" evidence="1">
    <location>
        <begin position="559"/>
        <end position="601"/>
    </location>
</feature>
<keyword evidence="2" id="KW-1133">Transmembrane helix</keyword>
<dbReference type="VEuPathDB" id="FungiDB:CC77DRAFT_249822"/>
<sequence length="601" mass="67109">MEVARDEAQGSANARVPSTTVITMDMTPQAELSITPAGSQFSQDGQRATSEPTKARIPYKIRLLLANSRMLLLGLFFMYLSSAILSLATGFFGIDNFITPRINRVVDEFNVQSATMHKEQILYGRLDRLLSSQLSRGFMETHEDCLIRGLKKVNDESFGLGFQDPHMRARIMYWTMDNCGRLQYTPQVVIHDATPQQAVLRSWANVRYRSRRILGEALEVVRLKTRSIWNRFFGGIYLINGSTSTPTVHISNGTDTGDTSSSTRSLSKVPFGFALHCESSQPCRLVYLPVSSDETFALSGRAKAIAKLECRLRKLAALKANLENCLSFTRYLAKVLTFVSLAPLGIEMAALVGVASYMAATKKVARKKAATELTQFLGLTNARDKYTIKTIGFGLALTLVDRLYIKYSEHLGCKVSVLVFGLFSLFSGFSMLLRFFIAPNSWLPDIFQFCRMVKELYLITRGCELPDGEDYRSELSSAAVMNTEAPEPKITECRPTGTEMQSDSSNHHRRNQSFKSHRRPVSPITSLTEDFKTHEKMLQEELKEVTRLQVMKYDVESDYGSDIDTESDSEPGTEDSGFVDLAGGVTPQLTDAESGWSVVDV</sequence>
<evidence type="ECO:0000313" key="5">
    <source>
        <dbReference type="Proteomes" id="UP000077248"/>
    </source>
</evidence>
<feature type="region of interest" description="Disordered" evidence="1">
    <location>
        <begin position="489"/>
        <end position="521"/>
    </location>
</feature>
<reference evidence="6" key="2">
    <citation type="journal article" date="2019" name="bioRxiv">
        <title>Genomics, evolutionary history and diagnostics of the Alternaria alternata species group including apple and Asian pear pathotypes.</title>
        <authorList>
            <person name="Armitage A.D."/>
            <person name="Cockerton H.M."/>
            <person name="Sreenivasaprasad S."/>
            <person name="Woodhall J.W."/>
            <person name="Lane C.R."/>
            <person name="Harrison R.J."/>
            <person name="Clarkson J.P."/>
        </authorList>
    </citation>
    <scope>NUCLEOTIDE SEQUENCE [LARGE SCALE GENOMIC DNA]</scope>
    <source>
        <strain evidence="6">FERA 1177</strain>
    </source>
</reference>
<feature type="compositionally biased region" description="Acidic residues" evidence="1">
    <location>
        <begin position="559"/>
        <end position="573"/>
    </location>
</feature>
<dbReference type="Proteomes" id="UP000291422">
    <property type="component" value="Unassembled WGS sequence"/>
</dbReference>
<keyword evidence="2" id="KW-0472">Membrane</keyword>
<reference evidence="3 5" key="1">
    <citation type="submission" date="2016-05" db="EMBL/GenBank/DDBJ databases">
        <title>Comparative analysis of secretome profiles of manganese(II)-oxidizing ascomycete fungi.</title>
        <authorList>
            <consortium name="DOE Joint Genome Institute"/>
            <person name="Zeiner C.A."/>
            <person name="Purvine S.O."/>
            <person name="Zink E.M."/>
            <person name="Wu S."/>
            <person name="Pasa-Tolic L."/>
            <person name="Chaput D.L."/>
            <person name="Haridas S."/>
            <person name="Grigoriev I.V."/>
            <person name="Santelli C.M."/>
            <person name="Hansel C.M."/>
        </authorList>
    </citation>
    <scope>NUCLEOTIDE SEQUENCE [LARGE SCALE GENOMIC DNA]</scope>
    <source>
        <strain evidence="3 5">SRC1lrK2f</strain>
    </source>
</reference>
<dbReference type="OMA" id="METHEDC"/>
<feature type="transmembrane region" description="Helical" evidence="2">
    <location>
        <begin position="417"/>
        <end position="437"/>
    </location>
</feature>
<evidence type="ECO:0000313" key="3">
    <source>
        <dbReference type="EMBL" id="OAG18036.1"/>
    </source>
</evidence>